<dbReference type="PROSITE" id="PS50893">
    <property type="entry name" value="ABC_TRANSPORTER_2"/>
    <property type="match status" value="1"/>
</dbReference>
<dbReference type="GO" id="GO:0003677">
    <property type="term" value="F:DNA binding"/>
    <property type="evidence" value="ECO:0007669"/>
    <property type="project" value="UniProtKB-KW"/>
</dbReference>
<dbReference type="Gene3D" id="1.10.8.280">
    <property type="entry name" value="ABC transporter ATPase domain-like"/>
    <property type="match status" value="1"/>
</dbReference>
<dbReference type="SUPFAM" id="SSF52540">
    <property type="entry name" value="P-loop containing nucleoside triphosphate hydrolases"/>
    <property type="match status" value="2"/>
</dbReference>
<evidence type="ECO:0000256" key="1">
    <source>
        <dbReference type="ARBA" id="ARBA00004496"/>
    </source>
</evidence>
<dbReference type="InterPro" id="IPR013815">
    <property type="entry name" value="ATP_grasp_subdomain_1"/>
</dbReference>
<evidence type="ECO:0000313" key="19">
    <source>
        <dbReference type="Proteomes" id="UP000034175"/>
    </source>
</evidence>
<evidence type="ECO:0000256" key="10">
    <source>
        <dbReference type="ARBA" id="ARBA00022840"/>
    </source>
</evidence>
<dbReference type="InterPro" id="IPR004602">
    <property type="entry name" value="UvrA"/>
</dbReference>
<comment type="similarity">
    <text evidence="14">Belongs to the ABC transporter superfamily. UvrA family.</text>
</comment>
<evidence type="ECO:0000256" key="15">
    <source>
        <dbReference type="ARBA" id="ARBA00039316"/>
    </source>
</evidence>
<comment type="subcellular location">
    <subcellularLocation>
        <location evidence="1">Cytoplasm</location>
    </subcellularLocation>
</comment>
<dbReference type="Pfam" id="PF17755">
    <property type="entry name" value="UvrA_DNA-bind"/>
    <property type="match status" value="1"/>
</dbReference>
<keyword evidence="9" id="KW-0862">Zinc</keyword>
<evidence type="ECO:0000256" key="9">
    <source>
        <dbReference type="ARBA" id="ARBA00022833"/>
    </source>
</evidence>
<evidence type="ECO:0000256" key="8">
    <source>
        <dbReference type="ARBA" id="ARBA00022771"/>
    </source>
</evidence>
<dbReference type="PANTHER" id="PTHR43152:SF1">
    <property type="entry name" value="UVRA PROTEIN"/>
    <property type="match status" value="1"/>
</dbReference>
<dbReference type="GO" id="GO:0005737">
    <property type="term" value="C:cytoplasm"/>
    <property type="evidence" value="ECO:0007669"/>
    <property type="project" value="UniProtKB-SubCell"/>
</dbReference>
<feature type="domain" description="ABC transporter" evidence="17">
    <location>
        <begin position="627"/>
        <end position="963"/>
    </location>
</feature>
<dbReference type="InterPro" id="IPR027417">
    <property type="entry name" value="P-loop_NTPase"/>
</dbReference>
<gene>
    <name evidence="18" type="ORF">UX39_C0001G0024</name>
</gene>
<evidence type="ECO:0000256" key="7">
    <source>
        <dbReference type="ARBA" id="ARBA00022769"/>
    </source>
</evidence>
<dbReference type="InterPro" id="IPR017871">
    <property type="entry name" value="ABC_transporter-like_CS"/>
</dbReference>
<evidence type="ECO:0000256" key="16">
    <source>
        <dbReference type="ARBA" id="ARBA00042156"/>
    </source>
</evidence>
<keyword evidence="11" id="KW-0267">Excision nuclease</keyword>
<comment type="caution">
    <text evidence="18">The sequence shown here is derived from an EMBL/GenBank/DDBJ whole genome shotgun (WGS) entry which is preliminary data.</text>
</comment>
<proteinExistence type="inferred from homology"/>
<dbReference type="CDD" id="cd03271">
    <property type="entry name" value="ABC_UvrA_II"/>
    <property type="match status" value="1"/>
</dbReference>
<name>A0A0G1P329_9BACT</name>
<keyword evidence="13" id="KW-0234">DNA repair</keyword>
<dbReference type="GO" id="GO:0004518">
    <property type="term" value="F:nuclease activity"/>
    <property type="evidence" value="ECO:0007669"/>
    <property type="project" value="UniProtKB-KW"/>
</dbReference>
<evidence type="ECO:0000256" key="13">
    <source>
        <dbReference type="ARBA" id="ARBA00023204"/>
    </source>
</evidence>
<dbReference type="PROSITE" id="PS00211">
    <property type="entry name" value="ABC_TRANSPORTER_1"/>
    <property type="match status" value="1"/>
</dbReference>
<dbReference type="GO" id="GO:0009380">
    <property type="term" value="C:excinuclease repair complex"/>
    <property type="evidence" value="ECO:0007669"/>
    <property type="project" value="InterPro"/>
</dbReference>
<dbReference type="Gene3D" id="3.30.1490.20">
    <property type="entry name" value="ATP-grasp fold, A domain"/>
    <property type="match status" value="1"/>
</dbReference>
<dbReference type="GO" id="GO:0005524">
    <property type="term" value="F:ATP binding"/>
    <property type="evidence" value="ECO:0007669"/>
    <property type="project" value="UniProtKB-KW"/>
</dbReference>
<reference evidence="18 19" key="1">
    <citation type="journal article" date="2015" name="Nature">
        <title>rRNA introns, odd ribosomes, and small enigmatic genomes across a large radiation of phyla.</title>
        <authorList>
            <person name="Brown C.T."/>
            <person name="Hug L.A."/>
            <person name="Thomas B.C."/>
            <person name="Sharon I."/>
            <person name="Castelle C.J."/>
            <person name="Singh A."/>
            <person name="Wilkins M.J."/>
            <person name="Williams K.H."/>
            <person name="Banfield J.F."/>
        </authorList>
    </citation>
    <scope>NUCLEOTIDE SEQUENCE [LARGE SCALE GENOMIC DNA]</scope>
</reference>
<dbReference type="Gene3D" id="1.20.1580.10">
    <property type="entry name" value="ABC transporter ATPase like domain"/>
    <property type="match status" value="2"/>
</dbReference>
<dbReference type="PANTHER" id="PTHR43152">
    <property type="entry name" value="UVRABC SYSTEM PROTEIN A"/>
    <property type="match status" value="1"/>
</dbReference>
<dbReference type="AlphaFoldDB" id="A0A0G1P329"/>
<dbReference type="NCBIfam" id="TIGR00630">
    <property type="entry name" value="uvra"/>
    <property type="match status" value="1"/>
</dbReference>
<evidence type="ECO:0000256" key="11">
    <source>
        <dbReference type="ARBA" id="ARBA00022881"/>
    </source>
</evidence>
<organism evidence="18 19">
    <name type="scientific">Candidatus Magasanikbacteria bacterium GW2011_GWA2_46_17</name>
    <dbReference type="NCBI Taxonomy" id="1619042"/>
    <lineage>
        <taxon>Bacteria</taxon>
        <taxon>Candidatus Magasanikiibacteriota</taxon>
    </lineage>
</organism>
<keyword evidence="12" id="KW-0238">DNA-binding</keyword>
<dbReference type="Proteomes" id="UP000034175">
    <property type="component" value="Unassembled WGS sequence"/>
</dbReference>
<evidence type="ECO:0000256" key="14">
    <source>
        <dbReference type="ARBA" id="ARBA00038000"/>
    </source>
</evidence>
<keyword evidence="8" id="KW-0863">Zinc-finger</keyword>
<dbReference type="NCBIfam" id="NF001503">
    <property type="entry name" value="PRK00349.1"/>
    <property type="match status" value="1"/>
</dbReference>
<dbReference type="InterPro" id="IPR041552">
    <property type="entry name" value="UvrA_DNA-bd"/>
</dbReference>
<evidence type="ECO:0000256" key="6">
    <source>
        <dbReference type="ARBA" id="ARBA00022763"/>
    </source>
</evidence>
<keyword evidence="3" id="KW-0479">Metal-binding</keyword>
<evidence type="ECO:0000259" key="17">
    <source>
        <dbReference type="PROSITE" id="PS50893"/>
    </source>
</evidence>
<keyword evidence="2" id="KW-0963">Cytoplasm</keyword>
<dbReference type="InterPro" id="IPR041102">
    <property type="entry name" value="UvrA_inter"/>
</dbReference>
<accession>A0A0G1P329</accession>
<dbReference type="GO" id="GO:0016887">
    <property type="term" value="F:ATP hydrolysis activity"/>
    <property type="evidence" value="ECO:0007669"/>
    <property type="project" value="InterPro"/>
</dbReference>
<protein>
    <recommendedName>
        <fullName evidence="15">UvrABC system protein A</fullName>
    </recommendedName>
    <alternativeName>
        <fullName evidence="16">Excinuclease ABC subunit A</fullName>
    </alternativeName>
</protein>
<keyword evidence="10" id="KW-0067">ATP-binding</keyword>
<dbReference type="PATRIC" id="fig|1619042.3.peg.30"/>
<sequence>MIKEKVSLKLAATKNKKLSGNQDKIVVKGARVHNLKNIDVEIPKNKLVVISGLSGSGKSSLAFDTIYAEGQRRYSESLSSYARQFMEVRDKPAVDRIDGLSPTIAIDQRVSVQNPRSTVGTVTEIYDYLRLLFARTGEQYCPNCNVKVKAHSMGAIAEEVRKVARKGGEVLALSPIIRGATVDKDALMEKVEKSGLEYVRLNGELCKINELAGKAFVKSRQYNVELMTGKIQDIKKQDPTKMVETALDLSNGLVAISGSHGDQFFSTHGLCPNCGKMMPTLDMRSFSFNSPYGACERCTGLGITKEVDPELVLPNKRLTLAEGAIQPWTRITGNQTWYQKTLAVVAERHHFSLDTPVMELPDRITSLLLYGNGDDTYDVDGKKTTFSGVIPNLMQRYSETTSEYVQKEIESYMREKICSVCEGKRLRRESLAVKVSGLTISEISSMSIEEIREVFDKLIGGKQSKSKTDADKKEGASSQIILTIGQEVLERLGNIEQVGLGYLSLDRQLNSLSGGEVTRLRLAHQLSTGLTGVIYILDEPSVGLHPKDNQKLIDTLYSLRDAGNSVIVVEHDSMMMEAADYLIDIGPGAGVTGGEVVAEGIVAAVKKSRDSISGAYLSGRVKIEPSIKREKTAKSDKSIAIVGAKAYNLKNINVKIPLGRLVCVTGVSGSGKSSLVIDILGKALSQHFYKAKDEPAAHERIDGVNNIDKVIAIDQSPIGRTPRSNPATYTGVFTIIRDLFAALPEARMRSFDAGKFSFNVKGGGRCEACAGEGYIRIPMQFLADVFMECGECNGTRYNQEALEIHYHSKSIADVLNMTVDEAARFFADVPALFERLNVLLEVGLGYVELGQPATTLSGGEAQRVKLATELSRASTGRTLYILDEPTTGLHFEDIKHLLTVLYHLVEKGNTVVIIEHNIDVIRCADWVIDLGPGGGKHGGEVIAEGTPKDLAKNKKSWTGKYLT</sequence>
<dbReference type="Pfam" id="PF17760">
    <property type="entry name" value="UvrA_inter"/>
    <property type="match status" value="1"/>
</dbReference>
<evidence type="ECO:0000313" key="18">
    <source>
        <dbReference type="EMBL" id="KKU27304.1"/>
    </source>
</evidence>
<keyword evidence="7" id="KW-0228">DNA excision</keyword>
<evidence type="ECO:0000256" key="4">
    <source>
        <dbReference type="ARBA" id="ARBA00022737"/>
    </source>
</evidence>
<dbReference type="EMBL" id="LCMA01000001">
    <property type="protein sequence ID" value="KKU27304.1"/>
    <property type="molecule type" value="Genomic_DNA"/>
</dbReference>
<evidence type="ECO:0000256" key="5">
    <source>
        <dbReference type="ARBA" id="ARBA00022741"/>
    </source>
</evidence>
<dbReference type="InterPro" id="IPR003439">
    <property type="entry name" value="ABC_transporter-like_ATP-bd"/>
</dbReference>
<keyword evidence="5" id="KW-0547">Nucleotide-binding</keyword>
<dbReference type="GO" id="GO:0006289">
    <property type="term" value="P:nucleotide-excision repair"/>
    <property type="evidence" value="ECO:0007669"/>
    <property type="project" value="InterPro"/>
</dbReference>
<evidence type="ECO:0000256" key="12">
    <source>
        <dbReference type="ARBA" id="ARBA00023125"/>
    </source>
</evidence>
<dbReference type="Gene3D" id="3.40.50.300">
    <property type="entry name" value="P-loop containing nucleotide triphosphate hydrolases"/>
    <property type="match status" value="2"/>
</dbReference>
<dbReference type="GO" id="GO:0008270">
    <property type="term" value="F:zinc ion binding"/>
    <property type="evidence" value="ECO:0007669"/>
    <property type="project" value="UniProtKB-KW"/>
</dbReference>
<evidence type="ECO:0000256" key="3">
    <source>
        <dbReference type="ARBA" id="ARBA00022723"/>
    </source>
</evidence>
<keyword evidence="6" id="KW-0227">DNA damage</keyword>
<evidence type="ECO:0000256" key="2">
    <source>
        <dbReference type="ARBA" id="ARBA00022490"/>
    </source>
</evidence>
<keyword evidence="4" id="KW-0677">Repeat</keyword>